<evidence type="ECO:0000256" key="1">
    <source>
        <dbReference type="ARBA" id="ARBA00022598"/>
    </source>
</evidence>
<dbReference type="PANTHER" id="PTHR43311">
    <property type="entry name" value="GLUTAMATE--TRNA LIGASE"/>
    <property type="match status" value="1"/>
</dbReference>
<organism evidence="6 7">
    <name type="scientific">Candidatus Portnoybacteria bacterium RIFCSPHIGHO2_12_FULL_38_9</name>
    <dbReference type="NCBI Taxonomy" id="1801997"/>
    <lineage>
        <taxon>Bacteria</taxon>
        <taxon>Candidatus Portnoyibacteriota</taxon>
    </lineage>
</organism>
<feature type="domain" description="Glutamyl/glutaminyl-tRNA synthetase class Ib catalytic" evidence="5">
    <location>
        <begin position="2"/>
        <end position="84"/>
    </location>
</feature>
<evidence type="ECO:0000256" key="2">
    <source>
        <dbReference type="ARBA" id="ARBA00022741"/>
    </source>
</evidence>
<evidence type="ECO:0000313" key="7">
    <source>
        <dbReference type="Proteomes" id="UP000177061"/>
    </source>
</evidence>
<dbReference type="EMBL" id="MHNB01000028">
    <property type="protein sequence ID" value="OGZ36283.1"/>
    <property type="molecule type" value="Genomic_DNA"/>
</dbReference>
<evidence type="ECO:0000259" key="5">
    <source>
        <dbReference type="Pfam" id="PF00749"/>
    </source>
</evidence>
<dbReference type="InterPro" id="IPR014729">
    <property type="entry name" value="Rossmann-like_a/b/a_fold"/>
</dbReference>
<dbReference type="Pfam" id="PF00749">
    <property type="entry name" value="tRNA-synt_1c"/>
    <property type="match status" value="1"/>
</dbReference>
<evidence type="ECO:0000256" key="4">
    <source>
        <dbReference type="ARBA" id="ARBA00023146"/>
    </source>
</evidence>
<keyword evidence="3" id="KW-0067">ATP-binding</keyword>
<dbReference type="PANTHER" id="PTHR43311:SF2">
    <property type="entry name" value="GLUTAMATE--TRNA LIGASE, MITOCHONDRIAL-RELATED"/>
    <property type="match status" value="1"/>
</dbReference>
<dbReference type="STRING" id="1801997.A3J64_02960"/>
<proteinExistence type="predicted"/>
<dbReference type="SUPFAM" id="SSF52374">
    <property type="entry name" value="Nucleotidylyl transferase"/>
    <property type="match status" value="1"/>
</dbReference>
<evidence type="ECO:0000256" key="3">
    <source>
        <dbReference type="ARBA" id="ARBA00022840"/>
    </source>
</evidence>
<name>A0A1G2FE10_9BACT</name>
<comment type="caution">
    <text evidence="6">The sequence shown here is derived from an EMBL/GenBank/DDBJ whole genome shotgun (WGS) entry which is preliminary data.</text>
</comment>
<keyword evidence="2" id="KW-0547">Nucleotide-binding</keyword>
<dbReference type="InterPro" id="IPR000924">
    <property type="entry name" value="Glu/Gln-tRNA-synth"/>
</dbReference>
<accession>A0A1G2FE10</accession>
<dbReference type="AlphaFoldDB" id="A0A1G2FE10"/>
<dbReference type="Gene3D" id="3.40.50.620">
    <property type="entry name" value="HUPs"/>
    <property type="match status" value="1"/>
</dbReference>
<dbReference type="InterPro" id="IPR049940">
    <property type="entry name" value="GluQ/Sye"/>
</dbReference>
<evidence type="ECO:0000313" key="6">
    <source>
        <dbReference type="EMBL" id="OGZ36283.1"/>
    </source>
</evidence>
<dbReference type="GO" id="GO:0005524">
    <property type="term" value="F:ATP binding"/>
    <property type="evidence" value="ECO:0007669"/>
    <property type="project" value="UniProtKB-KW"/>
</dbReference>
<dbReference type="InterPro" id="IPR020058">
    <property type="entry name" value="Glu/Gln-tRNA-synth_Ib_cat-dom"/>
</dbReference>
<reference evidence="6 7" key="1">
    <citation type="journal article" date="2016" name="Nat. Commun.">
        <title>Thousands of microbial genomes shed light on interconnected biogeochemical processes in an aquifer system.</title>
        <authorList>
            <person name="Anantharaman K."/>
            <person name="Brown C.T."/>
            <person name="Hug L.A."/>
            <person name="Sharon I."/>
            <person name="Castelle C.J."/>
            <person name="Probst A.J."/>
            <person name="Thomas B.C."/>
            <person name="Singh A."/>
            <person name="Wilkins M.J."/>
            <person name="Karaoz U."/>
            <person name="Brodie E.L."/>
            <person name="Williams K.H."/>
            <person name="Hubbard S.S."/>
            <person name="Banfield J.F."/>
        </authorList>
    </citation>
    <scope>NUCLEOTIDE SEQUENCE [LARGE SCALE GENOMIC DNA]</scope>
</reference>
<keyword evidence="4" id="KW-0030">Aminoacyl-tRNA synthetase</keyword>
<dbReference type="Proteomes" id="UP000177061">
    <property type="component" value="Unassembled WGS sequence"/>
</dbReference>
<gene>
    <name evidence="6" type="ORF">A3J64_02960</name>
</gene>
<keyword evidence="1" id="KW-0436">Ligase</keyword>
<dbReference type="GO" id="GO:0006424">
    <property type="term" value="P:glutamyl-tRNA aminoacylation"/>
    <property type="evidence" value="ECO:0007669"/>
    <property type="project" value="TreeGrafter"/>
</dbReference>
<sequence length="86" mass="10357">MPSPTGWLHFGLARTALFNYLFAKKNNGKFILLIEDTDIKRSEKKYEKDIIESLRWLGLEWDEEPYRQSERAEIYQKYIEKLLDSK</sequence>
<dbReference type="GO" id="GO:0004818">
    <property type="term" value="F:glutamate-tRNA ligase activity"/>
    <property type="evidence" value="ECO:0007669"/>
    <property type="project" value="TreeGrafter"/>
</dbReference>
<dbReference type="PRINTS" id="PR00987">
    <property type="entry name" value="TRNASYNTHGLU"/>
</dbReference>
<protein>
    <recommendedName>
        <fullName evidence="5">Glutamyl/glutaminyl-tRNA synthetase class Ib catalytic domain-containing protein</fullName>
    </recommendedName>
</protein>